<dbReference type="Proteomes" id="UP000321291">
    <property type="component" value="Chromosome"/>
</dbReference>
<dbReference type="InterPro" id="IPR013324">
    <property type="entry name" value="RNA_pol_sigma_r3/r4-like"/>
</dbReference>
<evidence type="ECO:0000256" key="1">
    <source>
        <dbReference type="ARBA" id="ARBA00010641"/>
    </source>
</evidence>
<feature type="domain" description="RNA polymerase sigma factor 70 region 4 type 2" evidence="6">
    <location>
        <begin position="87"/>
        <end position="138"/>
    </location>
</feature>
<keyword evidence="4" id="KW-0804">Transcription</keyword>
<feature type="domain" description="RNA polymerase sigma-70 region 2" evidence="5">
    <location>
        <begin position="4"/>
        <end position="60"/>
    </location>
</feature>
<dbReference type="AlphaFoldDB" id="A0A5B8VRN4"/>
<organism evidence="7 8">
    <name type="scientific">Arachidicoccus ginsenosidivorans</name>
    <dbReference type="NCBI Taxonomy" id="496057"/>
    <lineage>
        <taxon>Bacteria</taxon>
        <taxon>Pseudomonadati</taxon>
        <taxon>Bacteroidota</taxon>
        <taxon>Chitinophagia</taxon>
        <taxon>Chitinophagales</taxon>
        <taxon>Chitinophagaceae</taxon>
        <taxon>Arachidicoccus</taxon>
    </lineage>
</organism>
<dbReference type="NCBIfam" id="TIGR02937">
    <property type="entry name" value="sigma70-ECF"/>
    <property type="match status" value="1"/>
</dbReference>
<reference evidence="7 8" key="1">
    <citation type="journal article" date="2017" name="Int. J. Syst. Evol. Microbiol.">
        <title>Arachidicoccus ginsenosidivorans sp. nov., with ginsenoside-converting activity isolated from ginseng cultivating soil.</title>
        <authorList>
            <person name="Siddiqi M.Z."/>
            <person name="Aslam Z."/>
            <person name="Im W.T."/>
        </authorList>
    </citation>
    <scope>NUCLEOTIDE SEQUENCE [LARGE SCALE GENOMIC DNA]</scope>
    <source>
        <strain evidence="7 8">Gsoil 809</strain>
    </source>
</reference>
<dbReference type="GO" id="GO:0006352">
    <property type="term" value="P:DNA-templated transcription initiation"/>
    <property type="evidence" value="ECO:0007669"/>
    <property type="project" value="InterPro"/>
</dbReference>
<evidence type="ECO:0000256" key="3">
    <source>
        <dbReference type="ARBA" id="ARBA00023082"/>
    </source>
</evidence>
<dbReference type="InterPro" id="IPR036388">
    <property type="entry name" value="WH-like_DNA-bd_sf"/>
</dbReference>
<dbReference type="InterPro" id="IPR013249">
    <property type="entry name" value="RNA_pol_sigma70_r4_t2"/>
</dbReference>
<name>A0A5B8VRN4_9BACT</name>
<dbReference type="Pfam" id="PF04542">
    <property type="entry name" value="Sigma70_r2"/>
    <property type="match status" value="1"/>
</dbReference>
<keyword evidence="3" id="KW-0731">Sigma factor</keyword>
<evidence type="ECO:0000259" key="6">
    <source>
        <dbReference type="Pfam" id="PF08281"/>
    </source>
</evidence>
<dbReference type="EMBL" id="CP042434">
    <property type="protein sequence ID" value="QEC74304.1"/>
    <property type="molecule type" value="Genomic_DNA"/>
</dbReference>
<evidence type="ECO:0000256" key="2">
    <source>
        <dbReference type="ARBA" id="ARBA00023015"/>
    </source>
</evidence>
<dbReference type="Gene3D" id="1.10.1740.10">
    <property type="match status" value="1"/>
</dbReference>
<keyword evidence="8" id="KW-1185">Reference proteome</keyword>
<evidence type="ECO:0000313" key="7">
    <source>
        <dbReference type="EMBL" id="QEC74304.1"/>
    </source>
</evidence>
<dbReference type="SUPFAM" id="SSF88946">
    <property type="entry name" value="Sigma2 domain of RNA polymerase sigma factors"/>
    <property type="match status" value="1"/>
</dbReference>
<evidence type="ECO:0000256" key="4">
    <source>
        <dbReference type="ARBA" id="ARBA00023163"/>
    </source>
</evidence>
<dbReference type="PANTHER" id="PTHR43133:SF46">
    <property type="entry name" value="RNA POLYMERASE SIGMA-70 FACTOR ECF SUBFAMILY"/>
    <property type="match status" value="1"/>
</dbReference>
<dbReference type="GO" id="GO:0016987">
    <property type="term" value="F:sigma factor activity"/>
    <property type="evidence" value="ECO:0007669"/>
    <property type="project" value="UniProtKB-KW"/>
</dbReference>
<dbReference type="SUPFAM" id="SSF88659">
    <property type="entry name" value="Sigma3 and sigma4 domains of RNA polymerase sigma factors"/>
    <property type="match status" value="1"/>
</dbReference>
<dbReference type="Gene3D" id="1.10.10.10">
    <property type="entry name" value="Winged helix-like DNA-binding domain superfamily/Winged helix DNA-binding domain"/>
    <property type="match status" value="1"/>
</dbReference>
<dbReference type="Pfam" id="PF08281">
    <property type="entry name" value="Sigma70_r4_2"/>
    <property type="match status" value="1"/>
</dbReference>
<evidence type="ECO:0000313" key="8">
    <source>
        <dbReference type="Proteomes" id="UP000321291"/>
    </source>
</evidence>
<dbReference type="InterPro" id="IPR014284">
    <property type="entry name" value="RNA_pol_sigma-70_dom"/>
</dbReference>
<sequence>MIMVCRRYTGNLPDAEEVMLSGFMQFFLKIHLFEYRGEGSISAYLRRIMIHESLMHLRKQPNITEQEIEDTLVSEEQDPLDRLSTAEIMELITRLPTGYRTIFNLYVIDGMSHREIADLLHIKEGTSKSQLSKARRLLQQMVIKINNHGITT</sequence>
<dbReference type="CDD" id="cd06171">
    <property type="entry name" value="Sigma70_r4"/>
    <property type="match status" value="1"/>
</dbReference>
<protein>
    <submittedName>
        <fullName evidence="7">Sigma-70 family RNA polymerase sigma factor</fullName>
    </submittedName>
</protein>
<accession>A0A5B8VRN4</accession>
<dbReference type="InterPro" id="IPR007627">
    <property type="entry name" value="RNA_pol_sigma70_r2"/>
</dbReference>
<dbReference type="OrthoDB" id="1056775at2"/>
<proteinExistence type="inferred from homology"/>
<comment type="similarity">
    <text evidence="1">Belongs to the sigma-70 factor family. ECF subfamily.</text>
</comment>
<evidence type="ECO:0000259" key="5">
    <source>
        <dbReference type="Pfam" id="PF04542"/>
    </source>
</evidence>
<dbReference type="PANTHER" id="PTHR43133">
    <property type="entry name" value="RNA POLYMERASE ECF-TYPE SIGMA FACTO"/>
    <property type="match status" value="1"/>
</dbReference>
<dbReference type="InterPro" id="IPR013325">
    <property type="entry name" value="RNA_pol_sigma_r2"/>
</dbReference>
<dbReference type="GO" id="GO:0003677">
    <property type="term" value="F:DNA binding"/>
    <property type="evidence" value="ECO:0007669"/>
    <property type="project" value="InterPro"/>
</dbReference>
<gene>
    <name evidence="7" type="ORF">FSB73_15080</name>
</gene>
<dbReference type="KEGG" id="agi:FSB73_15080"/>
<keyword evidence="2" id="KW-0805">Transcription regulation</keyword>
<dbReference type="InterPro" id="IPR039425">
    <property type="entry name" value="RNA_pol_sigma-70-like"/>
</dbReference>